<sequence length="122" mass="13353">LGEKSCQSFMKNICNIVGIDIKNRSITNHSGRSTSITALFRKGVPMVTTMALTGHKSEASYQENLSSTASELSNKVLNDTVKNWNSVTRPFHTPLKNASEEGSDGTVVIKNYYINADNVTIN</sequence>
<organism evidence="1 2">
    <name type="scientific">Racocetra persica</name>
    <dbReference type="NCBI Taxonomy" id="160502"/>
    <lineage>
        <taxon>Eukaryota</taxon>
        <taxon>Fungi</taxon>
        <taxon>Fungi incertae sedis</taxon>
        <taxon>Mucoromycota</taxon>
        <taxon>Glomeromycotina</taxon>
        <taxon>Glomeromycetes</taxon>
        <taxon>Diversisporales</taxon>
        <taxon>Gigasporaceae</taxon>
        <taxon>Racocetra</taxon>
    </lineage>
</organism>
<name>A0ACA9RFR7_9GLOM</name>
<dbReference type="Proteomes" id="UP000789920">
    <property type="component" value="Unassembled WGS sequence"/>
</dbReference>
<evidence type="ECO:0000313" key="1">
    <source>
        <dbReference type="EMBL" id="CAG8789956.1"/>
    </source>
</evidence>
<protein>
    <submittedName>
        <fullName evidence="1">4724_t:CDS:1</fullName>
    </submittedName>
</protein>
<accession>A0ACA9RFR7</accession>
<comment type="caution">
    <text evidence="1">The sequence shown here is derived from an EMBL/GenBank/DDBJ whole genome shotgun (WGS) entry which is preliminary data.</text>
</comment>
<keyword evidence="2" id="KW-1185">Reference proteome</keyword>
<proteinExistence type="predicted"/>
<feature type="non-terminal residue" evidence="1">
    <location>
        <position position="1"/>
    </location>
</feature>
<gene>
    <name evidence="1" type="ORF">RPERSI_LOCUS18963</name>
</gene>
<dbReference type="EMBL" id="CAJVQC010051111">
    <property type="protein sequence ID" value="CAG8789956.1"/>
    <property type="molecule type" value="Genomic_DNA"/>
</dbReference>
<reference evidence="1" key="1">
    <citation type="submission" date="2021-06" db="EMBL/GenBank/DDBJ databases">
        <authorList>
            <person name="Kallberg Y."/>
            <person name="Tangrot J."/>
            <person name="Rosling A."/>
        </authorList>
    </citation>
    <scope>NUCLEOTIDE SEQUENCE</scope>
    <source>
        <strain evidence="1">MA461A</strain>
    </source>
</reference>
<evidence type="ECO:0000313" key="2">
    <source>
        <dbReference type="Proteomes" id="UP000789920"/>
    </source>
</evidence>